<organism evidence="2">
    <name type="scientific">marine sediment metagenome</name>
    <dbReference type="NCBI Taxonomy" id="412755"/>
    <lineage>
        <taxon>unclassified sequences</taxon>
        <taxon>metagenomes</taxon>
        <taxon>ecological metagenomes</taxon>
    </lineage>
</organism>
<sequence>MVGTYDTIESTLEAALTDLYSVAEEPKASEPTAKLDAVVEPPTEQEPPTTPGKMPGIGGIEFYKWVEETKCEPQRIRDALDDPSNEFARFKQGEGKVAVFDLDNEARWRLVEILES</sequence>
<evidence type="ECO:0000313" key="2">
    <source>
        <dbReference type="EMBL" id="KKL90620.1"/>
    </source>
</evidence>
<gene>
    <name evidence="2" type="ORF">LCGC14_1902880</name>
</gene>
<evidence type="ECO:0000256" key="1">
    <source>
        <dbReference type="SAM" id="MobiDB-lite"/>
    </source>
</evidence>
<dbReference type="AlphaFoldDB" id="A0A0F9I9Y7"/>
<reference evidence="2" key="1">
    <citation type="journal article" date="2015" name="Nature">
        <title>Complex archaea that bridge the gap between prokaryotes and eukaryotes.</title>
        <authorList>
            <person name="Spang A."/>
            <person name="Saw J.H."/>
            <person name="Jorgensen S.L."/>
            <person name="Zaremba-Niedzwiedzka K."/>
            <person name="Martijn J."/>
            <person name="Lind A.E."/>
            <person name="van Eijk R."/>
            <person name="Schleper C."/>
            <person name="Guy L."/>
            <person name="Ettema T.J."/>
        </authorList>
    </citation>
    <scope>NUCLEOTIDE SEQUENCE</scope>
</reference>
<feature type="region of interest" description="Disordered" evidence="1">
    <location>
        <begin position="26"/>
        <end position="56"/>
    </location>
</feature>
<protein>
    <submittedName>
        <fullName evidence="2">Uncharacterized protein</fullName>
    </submittedName>
</protein>
<proteinExistence type="predicted"/>
<name>A0A0F9I9Y7_9ZZZZ</name>
<dbReference type="EMBL" id="LAZR01019962">
    <property type="protein sequence ID" value="KKL90620.1"/>
    <property type="molecule type" value="Genomic_DNA"/>
</dbReference>
<accession>A0A0F9I9Y7</accession>
<comment type="caution">
    <text evidence="2">The sequence shown here is derived from an EMBL/GenBank/DDBJ whole genome shotgun (WGS) entry which is preliminary data.</text>
</comment>